<name>A0ABS2BF28_9NEIS</name>
<organism evidence="3 4">
    <name type="scientific">Jeongeupia naejangsanensis</name>
    <dbReference type="NCBI Taxonomy" id="613195"/>
    <lineage>
        <taxon>Bacteria</taxon>
        <taxon>Pseudomonadati</taxon>
        <taxon>Pseudomonadota</taxon>
        <taxon>Betaproteobacteria</taxon>
        <taxon>Neisseriales</taxon>
        <taxon>Chitinibacteraceae</taxon>
        <taxon>Jeongeupia</taxon>
    </lineage>
</organism>
<dbReference type="Proteomes" id="UP000809431">
    <property type="component" value="Unassembled WGS sequence"/>
</dbReference>
<keyword evidence="3" id="KW-0969">Cilium</keyword>
<dbReference type="RefSeq" id="WP_203535923.1">
    <property type="nucleotide sequence ID" value="NZ_JAESND010000001.1"/>
</dbReference>
<proteinExistence type="predicted"/>
<protein>
    <submittedName>
        <fullName evidence="3">Flagellar hook-length control protein FliK</fullName>
    </submittedName>
</protein>
<feature type="compositionally biased region" description="Low complexity" evidence="1">
    <location>
        <begin position="187"/>
        <end position="201"/>
    </location>
</feature>
<comment type="caution">
    <text evidence="3">The sequence shown here is derived from an EMBL/GenBank/DDBJ whole genome shotgun (WGS) entry which is preliminary data.</text>
</comment>
<dbReference type="InterPro" id="IPR038610">
    <property type="entry name" value="FliK-like_C_sf"/>
</dbReference>
<feature type="domain" description="Flagellar hook-length control protein-like C-terminal" evidence="2">
    <location>
        <begin position="264"/>
        <end position="333"/>
    </location>
</feature>
<dbReference type="Pfam" id="PF02120">
    <property type="entry name" value="Flg_hook"/>
    <property type="match status" value="1"/>
</dbReference>
<keyword evidence="3" id="KW-0282">Flagellum</keyword>
<evidence type="ECO:0000256" key="1">
    <source>
        <dbReference type="SAM" id="MobiDB-lite"/>
    </source>
</evidence>
<feature type="region of interest" description="Disordered" evidence="1">
    <location>
        <begin position="121"/>
        <end position="143"/>
    </location>
</feature>
<sequence>MLPGTNAVGLLQQYLQGQTPLIDTARLAGTEEVLLTVGERLQAIVRNELPNGRFAVQIKDQLLDLNLPRNTQPGEQVELEVVSTSPALRFALLQGNAAEPRQATTLSTAARALAELLRPTAGTGAKGVDDPEPLLKPSDGAEPDVPKLTERLAQAINNSGLFYESHQADWVRGERPLQALMREPQNAPAADTARAGAGLQAEGSGGAASRVDETRTVLGQLVQRQLNALDQGGVVWQGQAWPGQPLRWALNTEVPDESRHATVNDEQTAQRWQTRLDLTLPRLGSVSVLAELHQGQFSLRFISPETETRAAISAGQPVLQARFAAAGLALAGTPAVVASGDGGGA</sequence>
<gene>
    <name evidence="3" type="ORF">JMJ54_00095</name>
</gene>
<evidence type="ECO:0000313" key="4">
    <source>
        <dbReference type="Proteomes" id="UP000809431"/>
    </source>
</evidence>
<keyword evidence="4" id="KW-1185">Reference proteome</keyword>
<evidence type="ECO:0000313" key="3">
    <source>
        <dbReference type="EMBL" id="MBM3114212.1"/>
    </source>
</evidence>
<accession>A0ABS2BF28</accession>
<dbReference type="EMBL" id="JAESND010000001">
    <property type="protein sequence ID" value="MBM3114212.1"/>
    <property type="molecule type" value="Genomic_DNA"/>
</dbReference>
<keyword evidence="3" id="KW-0966">Cell projection</keyword>
<feature type="region of interest" description="Disordered" evidence="1">
    <location>
        <begin position="187"/>
        <end position="210"/>
    </location>
</feature>
<evidence type="ECO:0000259" key="2">
    <source>
        <dbReference type="Pfam" id="PF02120"/>
    </source>
</evidence>
<dbReference type="InterPro" id="IPR021136">
    <property type="entry name" value="Flagellar_hook_control-like_C"/>
</dbReference>
<reference evidence="3 4" key="1">
    <citation type="submission" date="2021-01" db="EMBL/GenBank/DDBJ databases">
        <title>Draft Genome Sequence and Polyhydroxyalkanoate Biosynthetic Potential of Jeongeupia naejangsanensis Type Strain DSM 24253.</title>
        <authorList>
            <person name="Turrini P."/>
            <person name="Artuso I."/>
            <person name="Lugli G.A."/>
            <person name="Frangipani E."/>
            <person name="Ventura M."/>
            <person name="Visca P."/>
        </authorList>
    </citation>
    <scope>NUCLEOTIDE SEQUENCE [LARGE SCALE GENOMIC DNA]</scope>
    <source>
        <strain evidence="3 4">DSM 24253</strain>
    </source>
</reference>
<dbReference type="Gene3D" id="3.30.750.140">
    <property type="match status" value="1"/>
</dbReference>